<protein>
    <submittedName>
        <fullName evidence="1">Uncharacterized protein</fullName>
    </submittedName>
</protein>
<dbReference type="EMBL" id="ML978066">
    <property type="protein sequence ID" value="KAF2021664.1"/>
    <property type="molecule type" value="Genomic_DNA"/>
</dbReference>
<dbReference type="OrthoDB" id="5397701at2759"/>
<gene>
    <name evidence="1" type="ORF">BU24DRAFT_417303</name>
</gene>
<reference evidence="1" key="1">
    <citation type="journal article" date="2020" name="Stud. Mycol.">
        <title>101 Dothideomycetes genomes: a test case for predicting lifestyles and emergence of pathogens.</title>
        <authorList>
            <person name="Haridas S."/>
            <person name="Albert R."/>
            <person name="Binder M."/>
            <person name="Bloem J."/>
            <person name="Labutti K."/>
            <person name="Salamov A."/>
            <person name="Andreopoulos B."/>
            <person name="Baker S."/>
            <person name="Barry K."/>
            <person name="Bills G."/>
            <person name="Bluhm B."/>
            <person name="Cannon C."/>
            <person name="Castanera R."/>
            <person name="Culley D."/>
            <person name="Daum C."/>
            <person name="Ezra D."/>
            <person name="Gonzalez J."/>
            <person name="Henrissat B."/>
            <person name="Kuo A."/>
            <person name="Liang C."/>
            <person name="Lipzen A."/>
            <person name="Lutzoni F."/>
            <person name="Magnuson J."/>
            <person name="Mondo S."/>
            <person name="Nolan M."/>
            <person name="Ohm R."/>
            <person name="Pangilinan J."/>
            <person name="Park H.-J."/>
            <person name="Ramirez L."/>
            <person name="Alfaro M."/>
            <person name="Sun H."/>
            <person name="Tritt A."/>
            <person name="Yoshinaga Y."/>
            <person name="Zwiers L.-H."/>
            <person name="Turgeon B."/>
            <person name="Goodwin S."/>
            <person name="Spatafora J."/>
            <person name="Crous P."/>
            <person name="Grigoriev I."/>
        </authorList>
    </citation>
    <scope>NUCLEOTIDE SEQUENCE</scope>
    <source>
        <strain evidence="1">CBS 175.79</strain>
    </source>
</reference>
<evidence type="ECO:0000313" key="1">
    <source>
        <dbReference type="EMBL" id="KAF2021664.1"/>
    </source>
</evidence>
<organism evidence="1 2">
    <name type="scientific">Aaosphaeria arxii CBS 175.79</name>
    <dbReference type="NCBI Taxonomy" id="1450172"/>
    <lineage>
        <taxon>Eukaryota</taxon>
        <taxon>Fungi</taxon>
        <taxon>Dikarya</taxon>
        <taxon>Ascomycota</taxon>
        <taxon>Pezizomycotina</taxon>
        <taxon>Dothideomycetes</taxon>
        <taxon>Pleosporomycetidae</taxon>
        <taxon>Pleosporales</taxon>
        <taxon>Pleosporales incertae sedis</taxon>
        <taxon>Aaosphaeria</taxon>
    </lineage>
</organism>
<accession>A0A6A5YAQ0</accession>
<dbReference type="AlphaFoldDB" id="A0A6A5YAQ0"/>
<dbReference type="Proteomes" id="UP000799778">
    <property type="component" value="Unassembled WGS sequence"/>
</dbReference>
<dbReference type="RefSeq" id="XP_033390003.1">
    <property type="nucleotide sequence ID" value="XM_033526687.1"/>
</dbReference>
<sequence length="224" mass="24237">MFTSALTRPARTSLSRPAPLLLRLQAASRSISTLPNNPHIYVHQHPIHPNSHILSLLPTTPPTQSLAIGTTTSLPPTPESFTENTEFLEILQSVFKAHASSDPDVRQQAAVFSTPGAGGFSFNTGRSGARGAHQAGRQQESVSRGGWIHISDTRNPPDWGRIAWPEDIFGSVEVDGQGAFVEGDGRYQPSGTYRVVSREGILGIPAFLRGKLVERLQELEKGGK</sequence>
<dbReference type="PANTHER" id="PTHR37331">
    <property type="entry name" value="YALI0F11671P"/>
    <property type="match status" value="1"/>
</dbReference>
<evidence type="ECO:0000313" key="2">
    <source>
        <dbReference type="Proteomes" id="UP000799778"/>
    </source>
</evidence>
<proteinExistence type="predicted"/>
<keyword evidence="2" id="KW-1185">Reference proteome</keyword>
<dbReference type="GeneID" id="54284084"/>
<dbReference type="PANTHER" id="PTHR37331:SF1">
    <property type="entry name" value="YALI0F11671P"/>
    <property type="match status" value="1"/>
</dbReference>
<name>A0A6A5YAQ0_9PLEO</name>